<name>T1FDD4_HELRO</name>
<evidence type="ECO:0000256" key="8">
    <source>
        <dbReference type="PROSITE-ProRule" id="PRU00175"/>
    </source>
</evidence>
<evidence type="ECO:0000256" key="5">
    <source>
        <dbReference type="ARBA" id="ARBA00022833"/>
    </source>
</evidence>
<dbReference type="Proteomes" id="UP000015101">
    <property type="component" value="Unassembled WGS sequence"/>
</dbReference>
<evidence type="ECO:0000256" key="7">
    <source>
        <dbReference type="ARBA" id="ARBA00023136"/>
    </source>
</evidence>
<dbReference type="SUPFAM" id="SSF57850">
    <property type="entry name" value="RING/U-box"/>
    <property type="match status" value="1"/>
</dbReference>
<evidence type="ECO:0000256" key="6">
    <source>
        <dbReference type="ARBA" id="ARBA00022989"/>
    </source>
</evidence>
<dbReference type="GO" id="GO:0016020">
    <property type="term" value="C:membrane"/>
    <property type="evidence" value="ECO:0007669"/>
    <property type="project" value="UniProtKB-SubCell"/>
</dbReference>
<keyword evidence="6" id="KW-1133">Transmembrane helix</keyword>
<reference evidence="12" key="3">
    <citation type="submission" date="2015-06" db="UniProtKB">
        <authorList>
            <consortium name="EnsemblMetazoa"/>
        </authorList>
    </citation>
    <scope>IDENTIFICATION</scope>
</reference>
<feature type="compositionally biased region" description="Low complexity" evidence="9">
    <location>
        <begin position="49"/>
        <end position="71"/>
    </location>
</feature>
<feature type="domain" description="RING-type" evidence="10">
    <location>
        <begin position="84"/>
        <end position="124"/>
    </location>
</feature>
<comment type="subcellular location">
    <subcellularLocation>
        <location evidence="1">Membrane</location>
    </subcellularLocation>
</comment>
<accession>T1FDD4</accession>
<keyword evidence="3" id="KW-0479">Metal-binding</keyword>
<dbReference type="STRING" id="6412.T1FDD4"/>
<dbReference type="EnsemblMetazoa" id="HelroT178556">
    <property type="protein sequence ID" value="HelroP178556"/>
    <property type="gene ID" value="HelroG178556"/>
</dbReference>
<dbReference type="PANTHER" id="PTHR46539:SF1">
    <property type="entry name" value="E3 UBIQUITIN-PROTEIN LIGASE ATL42"/>
    <property type="match status" value="1"/>
</dbReference>
<keyword evidence="5" id="KW-0862">Zinc</keyword>
<dbReference type="GO" id="GO:0008270">
    <property type="term" value="F:zinc ion binding"/>
    <property type="evidence" value="ECO:0007669"/>
    <property type="project" value="UniProtKB-KW"/>
</dbReference>
<dbReference type="OrthoDB" id="8062037at2759"/>
<dbReference type="InterPro" id="IPR001841">
    <property type="entry name" value="Znf_RING"/>
</dbReference>
<proteinExistence type="predicted"/>
<sequence length="209" mass="24071">MCRTGSFCSFECCTSSTNYMSKYIEKYVADEAKRPNAFIALSTLDSPLSPSGSPSSSPKPSSSSTFKVSKISVRKKKKHERPECPVCLKKIRKEPSYICKCFHLFCKSCVDKWIEINETCPMCRGPIQFVVYTERKRSRHALRKLFQQHSNCRTREVQAGVEYSADEIDYFLSILKDGCQLENVLPRDNFANAVKQIYKYVKRKIERIS</sequence>
<dbReference type="CTD" id="20206833"/>
<keyword evidence="2" id="KW-0812">Transmembrane</keyword>
<evidence type="ECO:0000259" key="10">
    <source>
        <dbReference type="PROSITE" id="PS50089"/>
    </source>
</evidence>
<evidence type="ECO:0000313" key="11">
    <source>
        <dbReference type="EMBL" id="ESN97105.1"/>
    </source>
</evidence>
<reference evidence="11 13" key="2">
    <citation type="journal article" date="2013" name="Nature">
        <title>Insights into bilaterian evolution from three spiralian genomes.</title>
        <authorList>
            <person name="Simakov O."/>
            <person name="Marletaz F."/>
            <person name="Cho S.J."/>
            <person name="Edsinger-Gonzales E."/>
            <person name="Havlak P."/>
            <person name="Hellsten U."/>
            <person name="Kuo D.H."/>
            <person name="Larsson T."/>
            <person name="Lv J."/>
            <person name="Arendt D."/>
            <person name="Savage R."/>
            <person name="Osoegawa K."/>
            <person name="de Jong P."/>
            <person name="Grimwood J."/>
            <person name="Chapman J.A."/>
            <person name="Shapiro H."/>
            <person name="Aerts A."/>
            <person name="Otillar R.P."/>
            <person name="Terry A.Y."/>
            <person name="Boore J.L."/>
            <person name="Grigoriev I.V."/>
            <person name="Lindberg D.R."/>
            <person name="Seaver E.C."/>
            <person name="Weisblat D.A."/>
            <person name="Putnam N.H."/>
            <person name="Rokhsar D.S."/>
        </authorList>
    </citation>
    <scope>NUCLEOTIDE SEQUENCE</scope>
</reference>
<dbReference type="InterPro" id="IPR013083">
    <property type="entry name" value="Znf_RING/FYVE/PHD"/>
</dbReference>
<evidence type="ECO:0000256" key="4">
    <source>
        <dbReference type="ARBA" id="ARBA00022771"/>
    </source>
</evidence>
<dbReference type="Gene3D" id="3.30.40.10">
    <property type="entry name" value="Zinc/RING finger domain, C3HC4 (zinc finger)"/>
    <property type="match status" value="1"/>
</dbReference>
<keyword evidence="13" id="KW-1185">Reference proteome</keyword>
<dbReference type="SMART" id="SM00184">
    <property type="entry name" value="RING"/>
    <property type="match status" value="1"/>
</dbReference>
<dbReference type="Pfam" id="PF13639">
    <property type="entry name" value="zf-RING_2"/>
    <property type="match status" value="1"/>
</dbReference>
<reference evidence="13" key="1">
    <citation type="submission" date="2012-12" db="EMBL/GenBank/DDBJ databases">
        <authorList>
            <person name="Hellsten U."/>
            <person name="Grimwood J."/>
            <person name="Chapman J.A."/>
            <person name="Shapiro H."/>
            <person name="Aerts A."/>
            <person name="Otillar R.P."/>
            <person name="Terry A.Y."/>
            <person name="Boore J.L."/>
            <person name="Simakov O."/>
            <person name="Marletaz F."/>
            <person name="Cho S.-J."/>
            <person name="Edsinger-Gonzales E."/>
            <person name="Havlak P."/>
            <person name="Kuo D.-H."/>
            <person name="Larsson T."/>
            <person name="Lv J."/>
            <person name="Arendt D."/>
            <person name="Savage R."/>
            <person name="Osoegawa K."/>
            <person name="de Jong P."/>
            <person name="Lindberg D.R."/>
            <person name="Seaver E.C."/>
            <person name="Weisblat D.A."/>
            <person name="Putnam N.H."/>
            <person name="Grigoriev I.V."/>
            <person name="Rokhsar D.S."/>
        </authorList>
    </citation>
    <scope>NUCLEOTIDE SEQUENCE</scope>
</reference>
<keyword evidence="4 8" id="KW-0863">Zinc-finger</keyword>
<dbReference type="PANTHER" id="PTHR46539">
    <property type="entry name" value="E3 UBIQUITIN-PROTEIN LIGASE ATL42"/>
    <property type="match status" value="1"/>
</dbReference>
<dbReference type="AlphaFoldDB" id="T1FDD4"/>
<dbReference type="PROSITE" id="PS00518">
    <property type="entry name" value="ZF_RING_1"/>
    <property type="match status" value="1"/>
</dbReference>
<dbReference type="EMBL" id="KB097456">
    <property type="protein sequence ID" value="ESN97105.1"/>
    <property type="molecule type" value="Genomic_DNA"/>
</dbReference>
<evidence type="ECO:0000256" key="2">
    <source>
        <dbReference type="ARBA" id="ARBA00022692"/>
    </source>
</evidence>
<gene>
    <name evidence="12" type="primary">20206833</name>
    <name evidence="11" type="ORF">HELRODRAFT_178556</name>
</gene>
<dbReference type="InParanoid" id="T1FDD4"/>
<keyword evidence="7" id="KW-0472">Membrane</keyword>
<evidence type="ECO:0000313" key="12">
    <source>
        <dbReference type="EnsemblMetazoa" id="HelroP178556"/>
    </source>
</evidence>
<dbReference type="InterPro" id="IPR017907">
    <property type="entry name" value="Znf_RING_CS"/>
</dbReference>
<evidence type="ECO:0000256" key="3">
    <source>
        <dbReference type="ARBA" id="ARBA00022723"/>
    </source>
</evidence>
<organism evidence="12 13">
    <name type="scientific">Helobdella robusta</name>
    <name type="common">Californian leech</name>
    <dbReference type="NCBI Taxonomy" id="6412"/>
    <lineage>
        <taxon>Eukaryota</taxon>
        <taxon>Metazoa</taxon>
        <taxon>Spiralia</taxon>
        <taxon>Lophotrochozoa</taxon>
        <taxon>Annelida</taxon>
        <taxon>Clitellata</taxon>
        <taxon>Hirudinea</taxon>
        <taxon>Rhynchobdellida</taxon>
        <taxon>Glossiphoniidae</taxon>
        <taxon>Helobdella</taxon>
    </lineage>
</organism>
<dbReference type="GeneID" id="20206833"/>
<evidence type="ECO:0000313" key="13">
    <source>
        <dbReference type="Proteomes" id="UP000015101"/>
    </source>
</evidence>
<evidence type="ECO:0000256" key="1">
    <source>
        <dbReference type="ARBA" id="ARBA00004370"/>
    </source>
</evidence>
<feature type="region of interest" description="Disordered" evidence="9">
    <location>
        <begin position="49"/>
        <end position="74"/>
    </location>
</feature>
<dbReference type="PROSITE" id="PS50089">
    <property type="entry name" value="ZF_RING_2"/>
    <property type="match status" value="1"/>
</dbReference>
<evidence type="ECO:0000256" key="9">
    <source>
        <dbReference type="SAM" id="MobiDB-lite"/>
    </source>
</evidence>
<dbReference type="EMBL" id="AMQM01006477">
    <property type="status" value="NOT_ANNOTATED_CDS"/>
    <property type="molecule type" value="Genomic_DNA"/>
</dbReference>
<protein>
    <recommendedName>
        <fullName evidence="10">RING-type domain-containing protein</fullName>
    </recommendedName>
</protein>
<dbReference type="HOGENOM" id="CLU_1316698_0_0_1"/>
<dbReference type="RefSeq" id="XP_009024886.1">
    <property type="nucleotide sequence ID" value="XM_009026638.1"/>
</dbReference>
<dbReference type="KEGG" id="hro:HELRODRAFT_178556"/>